<dbReference type="RefSeq" id="WP_024071048.1">
    <property type="nucleotide sequence ID" value="NC_023062.1"/>
</dbReference>
<keyword evidence="4" id="KW-1185">Reference proteome</keyword>
<dbReference type="InterPro" id="IPR022186">
    <property type="entry name" value="DUF3713"/>
</dbReference>
<evidence type="ECO:0000313" key="4">
    <source>
        <dbReference type="Proteomes" id="UP000018745"/>
    </source>
</evidence>
<gene>
    <name evidence="3" type="ORF">OVS_01305</name>
</gene>
<dbReference type="Proteomes" id="UP000018745">
    <property type="component" value="Chromosome"/>
</dbReference>
<feature type="compositionally biased region" description="Low complexity" evidence="2">
    <location>
        <begin position="990"/>
        <end position="1004"/>
    </location>
</feature>
<organism evidence="3 4">
    <name type="scientific">Mycoplasma ovis str. Michigan</name>
    <dbReference type="NCBI Taxonomy" id="1415773"/>
    <lineage>
        <taxon>Bacteria</taxon>
        <taxon>Bacillati</taxon>
        <taxon>Mycoplasmatota</taxon>
        <taxon>Mollicutes</taxon>
        <taxon>Mycoplasmataceae</taxon>
        <taxon>Mycoplasma</taxon>
    </lineage>
</organism>
<dbReference type="EMBL" id="CP006935">
    <property type="protein sequence ID" value="AHC40192.1"/>
    <property type="molecule type" value="Genomic_DNA"/>
</dbReference>
<comment type="similarity">
    <text evidence="1">Belongs to the MG307/MG309/MG338 family.</text>
</comment>
<accession>A0ABN4BMU5</accession>
<feature type="compositionally biased region" description="Basic and acidic residues" evidence="2">
    <location>
        <begin position="934"/>
        <end position="947"/>
    </location>
</feature>
<evidence type="ECO:0000256" key="1">
    <source>
        <dbReference type="ARBA" id="ARBA00010828"/>
    </source>
</evidence>
<feature type="region of interest" description="Disordered" evidence="2">
    <location>
        <begin position="982"/>
        <end position="1004"/>
    </location>
</feature>
<protein>
    <submittedName>
        <fullName evidence="3">Uncharacterized protein</fullName>
    </submittedName>
</protein>
<name>A0ABN4BMU5_9MOLU</name>
<evidence type="ECO:0000313" key="3">
    <source>
        <dbReference type="EMBL" id="AHC40192.1"/>
    </source>
</evidence>
<feature type="region of interest" description="Disordered" evidence="2">
    <location>
        <begin position="933"/>
        <end position="963"/>
    </location>
</feature>
<dbReference type="Pfam" id="PF12506">
    <property type="entry name" value="DUF3713"/>
    <property type="match status" value="1"/>
</dbReference>
<proteinExistence type="inferred from homology"/>
<reference evidence="3 4" key="1">
    <citation type="journal article" date="2014" name="Genome Announc.">
        <title>Complete Genome Sequence of Mycoplasma ovis Strain Michigan, a Hemoplasma of Sheep with Two Distinct 16S rRNA Genes.</title>
        <authorList>
            <person name="Deshuillers P.L."/>
            <person name="Santos A.P."/>
            <person name="do Nascimento N.C."/>
            <person name="Hampel J.A."/>
            <person name="Bergin I.L."/>
            <person name="Dyson M.C."/>
            <person name="Messick J.B."/>
        </authorList>
    </citation>
    <scope>NUCLEOTIDE SEQUENCE [LARGE SCALE GENOMIC DNA]</scope>
    <source>
        <strain evidence="3 4">Michigan</strain>
    </source>
</reference>
<sequence length="1240" mass="143156">MLSLFTIKKILFFGTLGGGILGPIIATSPIVREFAWSSDISPLKEGITNWNLVDIYEGESIPSFFKRVLMYKEGQEGLVESFSQELSKQWYFSQPEIWTSHQREEWKKLQEKQFKDAWEHLKPKNPQRDFWDNYWGSRESMLSFWLRHNSHKLVKSFLTEVDKNDFSLNSSFQKNQEYKNGNLSGLFTNNSSNTDELEKKTTDWEKIGFFPSKSALKLQDNKWEKFIWGKYQFLNWSYRKWFDTNLPTYFWKISWFYDKKSNAKKLEGKYKKDQLKNNFPNKANYFFPIFSEKTNKKFQEFIKKIANDGAPNGGGGGQDLKLEEYFVEGWNGEQASTSTLLDILNSFGNVSPEYASAASYLTSKIFETNGNGAVGGNSPINKLELKKEKEGNGNPKDPTEVFLSENGTGGKDSNNHSISFESEILVESEAQKKKHIYDARETNSNWLFFRDEQGVHALALDGHKYLKQGQPQPASNENNAKDKLFNWFNFRNLQSKGVSKNWSTNKKFLSLTEKEDWFTRFFNYLTSNFDWLLSEYYIKEGDKSLLFDELKNKSYFDNFKDSLSQIFSLRGNDELNSKLFNLRKNIIERYSSRDWTTSGNNGAKEIKVAKEQGLAAPFPYEINLDDKKDGRFPKQEKVFNEFLKQASSASLVAVKGSAPPSPPTYQESEYSKIFATYFQSVNTLIDDKKIDLKIRSDGFDFQNSQRLFVVDSIFDYLLDKLFANKGLLNHRVKEKRLLEGSLFSGNGLLQESKGTSEEKLPWVAPINYENKINEILKTGFTLTAGGGAPPATTSTAWECKGVMFDQEKIKENLRSLLNSLLKSYFFRTYLRGLKDNYFGFLADYPEGKPKTTQDGVQVSGGTTRFSFLVNDLFEKWRQSYLADVRERDKFLDFLISLNFLTKKNFEKLKEILRGDMSSNTKYHYLFFESVSGNEEQKKQEQQSHTDGIHPFLSNGKKEDNNKISFENRSKARTYIRENWKPKGELKNMNGGSSSSGAESSAPGGKNEAMFKELLIEQTGLPNKKENLFNFKDLRGLLTAINNTTNYSDFEKIVSLLSKISGTNVNVDFYRSDKIYITNSKEKKIYLEEKKKLLIYQLLHTDKNNFYSSNTFETSVENDIFKQTFEKFVGELTTTPTVVSVSAPANGNVKNHLKADHFKRGMEKTEGGYFIQVSYQDFESDVSLCAFFNLLPMELLSEFIMDQADKPLNKEKAQSDFFEAIRKLKPRDMKFKNHIDSKYIE</sequence>
<evidence type="ECO:0000256" key="2">
    <source>
        <dbReference type="SAM" id="MobiDB-lite"/>
    </source>
</evidence>